<dbReference type="EMBL" id="JACHHP010000001">
    <property type="protein sequence ID" value="MBB5207402.1"/>
    <property type="molecule type" value="Genomic_DNA"/>
</dbReference>
<dbReference type="Proteomes" id="UP000521199">
    <property type="component" value="Unassembled WGS sequence"/>
</dbReference>
<dbReference type="Gene3D" id="1.10.10.10">
    <property type="entry name" value="Winged helix-like DNA-binding domain superfamily/Winged helix DNA-binding domain"/>
    <property type="match status" value="1"/>
</dbReference>
<dbReference type="InterPro" id="IPR016032">
    <property type="entry name" value="Sig_transdc_resp-reg_C-effctor"/>
</dbReference>
<accession>A0A7W8D4J7</accession>
<dbReference type="AlphaFoldDB" id="A0A7W8D4J7"/>
<dbReference type="SUPFAM" id="SSF46894">
    <property type="entry name" value="C-terminal effector domain of the bipartite response regulators"/>
    <property type="match status" value="1"/>
</dbReference>
<dbReference type="GO" id="GO:0003677">
    <property type="term" value="F:DNA binding"/>
    <property type="evidence" value="ECO:0007669"/>
    <property type="project" value="UniProtKB-KW"/>
</dbReference>
<name>A0A7W8D4J7_9GAMM</name>
<sequence length="409" mass="44674">MGIVADTIAGTARVAPAGFARRRSTAFDRLLGSLAPLHEAPDDASAWQTALHGLARAVPCDQGALVERLGGAANAGFGLTVGIDPEFVREYAQEFHRCDPFAGDDAIRAQIRSGRSMLSHEVLAGRALTDTEYYVRFLRRYGVLLHGLGGAFSVSGGGHAHVWLLREHGREFDADERRCVDVFMSHARAALRLRRRLARVERERDNALALIDAGCDPMLVLDDRGRVLLANPPAEALLRDGEVLSLRGEVVRAGRLLETDWMAPALREALVASRRRGGTDAVCIAVPGQPAPPAVYMVLAPLSVQPGQVRVALIVRDLRRMSPRFDAGQLQRLFGFTRTEARVANALLTGSGCEDIAVAWNVRSDTVRAHVKRMLAKTGTRNQGDLQKFLLRLLPNLQALCREDEALDH</sequence>
<gene>
    <name evidence="2" type="ORF">HNQ52_000918</name>
</gene>
<reference evidence="2 3" key="1">
    <citation type="submission" date="2020-08" db="EMBL/GenBank/DDBJ databases">
        <title>Genomic Encyclopedia of Type Strains, Phase IV (KMG-IV): sequencing the most valuable type-strain genomes for metagenomic binning, comparative biology and taxonomic classification.</title>
        <authorList>
            <person name="Goeker M."/>
        </authorList>
    </citation>
    <scope>NUCLEOTIDE SEQUENCE [LARGE SCALE GENOMIC DNA]</scope>
    <source>
        <strain evidence="2 3">DSM 24163</strain>
    </source>
</reference>
<keyword evidence="2" id="KW-0238">DNA-binding</keyword>
<feature type="domain" description="HTH luxR-type" evidence="1">
    <location>
        <begin position="333"/>
        <end position="390"/>
    </location>
</feature>
<evidence type="ECO:0000313" key="3">
    <source>
        <dbReference type="Proteomes" id="UP000521199"/>
    </source>
</evidence>
<dbReference type="InterPro" id="IPR000792">
    <property type="entry name" value="Tscrpt_reg_LuxR_C"/>
</dbReference>
<evidence type="ECO:0000259" key="1">
    <source>
        <dbReference type="SMART" id="SM00421"/>
    </source>
</evidence>
<dbReference type="InterPro" id="IPR036388">
    <property type="entry name" value="WH-like_DNA-bd_sf"/>
</dbReference>
<protein>
    <submittedName>
        <fullName evidence="2">DNA-binding CsgD family transcriptional regulator</fullName>
    </submittedName>
</protein>
<keyword evidence="3" id="KW-1185">Reference proteome</keyword>
<proteinExistence type="predicted"/>
<dbReference type="RefSeq" id="WP_183959912.1">
    <property type="nucleotide sequence ID" value="NZ_JACHHP010000001.1"/>
</dbReference>
<dbReference type="GO" id="GO:0006355">
    <property type="term" value="P:regulation of DNA-templated transcription"/>
    <property type="evidence" value="ECO:0007669"/>
    <property type="project" value="InterPro"/>
</dbReference>
<dbReference type="SMART" id="SM00421">
    <property type="entry name" value="HTH_LUXR"/>
    <property type="match status" value="1"/>
</dbReference>
<organism evidence="2 3">
    <name type="scientific">Chiayiivirga flava</name>
    <dbReference type="NCBI Taxonomy" id="659595"/>
    <lineage>
        <taxon>Bacteria</taxon>
        <taxon>Pseudomonadati</taxon>
        <taxon>Pseudomonadota</taxon>
        <taxon>Gammaproteobacteria</taxon>
        <taxon>Lysobacterales</taxon>
        <taxon>Lysobacteraceae</taxon>
        <taxon>Chiayiivirga</taxon>
    </lineage>
</organism>
<comment type="caution">
    <text evidence="2">The sequence shown here is derived from an EMBL/GenBank/DDBJ whole genome shotgun (WGS) entry which is preliminary data.</text>
</comment>
<evidence type="ECO:0000313" key="2">
    <source>
        <dbReference type="EMBL" id="MBB5207402.1"/>
    </source>
</evidence>
<dbReference type="Pfam" id="PF00196">
    <property type="entry name" value="GerE"/>
    <property type="match status" value="1"/>
</dbReference>